<dbReference type="Proteomes" id="UP001139447">
    <property type="component" value="Unassembled WGS sequence"/>
</dbReference>
<dbReference type="PRINTS" id="PR00598">
    <property type="entry name" value="HTHMARR"/>
</dbReference>
<evidence type="ECO:0000256" key="2">
    <source>
        <dbReference type="ARBA" id="ARBA00023125"/>
    </source>
</evidence>
<dbReference type="InterPro" id="IPR000835">
    <property type="entry name" value="HTH_MarR-typ"/>
</dbReference>
<feature type="domain" description="HTH marR-type" evidence="4">
    <location>
        <begin position="23"/>
        <end position="156"/>
    </location>
</feature>
<dbReference type="GO" id="GO:0003677">
    <property type="term" value="F:DNA binding"/>
    <property type="evidence" value="ECO:0007669"/>
    <property type="project" value="UniProtKB-KW"/>
</dbReference>
<keyword evidence="2" id="KW-0238">DNA-binding</keyword>
<dbReference type="GO" id="GO:0003700">
    <property type="term" value="F:DNA-binding transcription factor activity"/>
    <property type="evidence" value="ECO:0007669"/>
    <property type="project" value="InterPro"/>
</dbReference>
<dbReference type="InterPro" id="IPR036390">
    <property type="entry name" value="WH_DNA-bd_sf"/>
</dbReference>
<evidence type="ECO:0000259" key="4">
    <source>
        <dbReference type="PROSITE" id="PS50995"/>
    </source>
</evidence>
<dbReference type="EMBL" id="JALGBI010000003">
    <property type="protein sequence ID" value="MCJ0765730.1"/>
    <property type="molecule type" value="Genomic_DNA"/>
</dbReference>
<dbReference type="PANTHER" id="PTHR42756">
    <property type="entry name" value="TRANSCRIPTIONAL REGULATOR, MARR"/>
    <property type="match status" value="1"/>
</dbReference>
<evidence type="ECO:0000313" key="6">
    <source>
        <dbReference type="Proteomes" id="UP001139447"/>
    </source>
</evidence>
<dbReference type="PANTHER" id="PTHR42756:SF1">
    <property type="entry name" value="TRANSCRIPTIONAL REPRESSOR OF EMRAB OPERON"/>
    <property type="match status" value="1"/>
</dbReference>
<dbReference type="Gene3D" id="1.10.10.10">
    <property type="entry name" value="Winged helix-like DNA-binding domain superfamily/Winged helix DNA-binding domain"/>
    <property type="match status" value="1"/>
</dbReference>
<dbReference type="PROSITE" id="PS50995">
    <property type="entry name" value="HTH_MARR_2"/>
    <property type="match status" value="1"/>
</dbReference>
<name>A0A9X1VYK1_9BURK</name>
<gene>
    <name evidence="5" type="ORF">MMF98_21155</name>
</gene>
<accession>A0A9X1VYK1</accession>
<evidence type="ECO:0000313" key="5">
    <source>
        <dbReference type="EMBL" id="MCJ0765730.1"/>
    </source>
</evidence>
<dbReference type="RefSeq" id="WP_243309327.1">
    <property type="nucleotide sequence ID" value="NZ_JALGBI010000003.1"/>
</dbReference>
<dbReference type="InterPro" id="IPR036388">
    <property type="entry name" value="WH-like_DNA-bd_sf"/>
</dbReference>
<keyword evidence="3" id="KW-0804">Transcription</keyword>
<dbReference type="SUPFAM" id="SSF46785">
    <property type="entry name" value="Winged helix' DNA-binding domain"/>
    <property type="match status" value="1"/>
</dbReference>
<dbReference type="Pfam" id="PF01047">
    <property type="entry name" value="MarR"/>
    <property type="match status" value="1"/>
</dbReference>
<proteinExistence type="predicted"/>
<protein>
    <submittedName>
        <fullName evidence="5">MarR family transcriptional regulator</fullName>
    </submittedName>
</protein>
<dbReference type="PROSITE" id="PS51257">
    <property type="entry name" value="PROKAR_LIPOPROTEIN"/>
    <property type="match status" value="1"/>
</dbReference>
<reference evidence="5" key="1">
    <citation type="submission" date="2022-03" db="EMBL/GenBank/DDBJ databases">
        <authorList>
            <person name="Woo C.Y."/>
        </authorList>
    </citation>
    <scope>NUCLEOTIDE SEQUENCE</scope>
    <source>
        <strain evidence="5">CYS-02</strain>
    </source>
</reference>
<sequence length="160" mass="17890">MTSSIIKTADVDLPGGLNHERMHTLLGYNLAQACIPSFKVFEKYIGKPLEVTQVEYTVLVLIDSNPDATSKQLCQSLGTAAARMSLIIDRLADRKYLTKTQSVEDKRVQHLRLTRSGKAFVDKAEGIAASMESELLRHLTKVEQAVLMELLRKVAVHRRV</sequence>
<dbReference type="SMART" id="SM00347">
    <property type="entry name" value="HTH_MARR"/>
    <property type="match status" value="1"/>
</dbReference>
<dbReference type="AlphaFoldDB" id="A0A9X1VYK1"/>
<evidence type="ECO:0000256" key="3">
    <source>
        <dbReference type="ARBA" id="ARBA00023163"/>
    </source>
</evidence>
<evidence type="ECO:0000256" key="1">
    <source>
        <dbReference type="ARBA" id="ARBA00023015"/>
    </source>
</evidence>
<organism evidence="5 6">
    <name type="scientific">Variovorax terrae</name>
    <dbReference type="NCBI Taxonomy" id="2923278"/>
    <lineage>
        <taxon>Bacteria</taxon>
        <taxon>Pseudomonadati</taxon>
        <taxon>Pseudomonadota</taxon>
        <taxon>Betaproteobacteria</taxon>
        <taxon>Burkholderiales</taxon>
        <taxon>Comamonadaceae</taxon>
        <taxon>Variovorax</taxon>
    </lineage>
</organism>
<comment type="caution">
    <text evidence="5">The sequence shown here is derived from an EMBL/GenBank/DDBJ whole genome shotgun (WGS) entry which is preliminary data.</text>
</comment>
<keyword evidence="6" id="KW-1185">Reference proteome</keyword>
<keyword evidence="1" id="KW-0805">Transcription regulation</keyword>